<protein>
    <submittedName>
        <fullName evidence="1">Uncharacterized protein</fullName>
    </submittedName>
</protein>
<organism evidence="1">
    <name type="scientific">Tanacetum cinerariifolium</name>
    <name type="common">Dalmatian daisy</name>
    <name type="synonym">Chrysanthemum cinerariifolium</name>
    <dbReference type="NCBI Taxonomy" id="118510"/>
    <lineage>
        <taxon>Eukaryota</taxon>
        <taxon>Viridiplantae</taxon>
        <taxon>Streptophyta</taxon>
        <taxon>Embryophyta</taxon>
        <taxon>Tracheophyta</taxon>
        <taxon>Spermatophyta</taxon>
        <taxon>Magnoliopsida</taxon>
        <taxon>eudicotyledons</taxon>
        <taxon>Gunneridae</taxon>
        <taxon>Pentapetalae</taxon>
        <taxon>asterids</taxon>
        <taxon>campanulids</taxon>
        <taxon>Asterales</taxon>
        <taxon>Asteraceae</taxon>
        <taxon>Asteroideae</taxon>
        <taxon>Anthemideae</taxon>
        <taxon>Anthemidinae</taxon>
        <taxon>Tanacetum</taxon>
    </lineage>
</organism>
<proteinExistence type="predicted"/>
<accession>A0A699V4B8</accession>
<name>A0A699V4B8_TANCI</name>
<gene>
    <name evidence="1" type="ORF">Tci_901886</name>
</gene>
<reference evidence="1" key="1">
    <citation type="journal article" date="2019" name="Sci. Rep.">
        <title>Draft genome of Tanacetum cinerariifolium, the natural source of mosquito coil.</title>
        <authorList>
            <person name="Yamashiro T."/>
            <person name="Shiraishi A."/>
            <person name="Satake H."/>
            <person name="Nakayama K."/>
        </authorList>
    </citation>
    <scope>NUCLEOTIDE SEQUENCE</scope>
</reference>
<feature type="non-terminal residue" evidence="1">
    <location>
        <position position="1"/>
    </location>
</feature>
<evidence type="ECO:0000313" key="1">
    <source>
        <dbReference type="EMBL" id="GFD29917.1"/>
    </source>
</evidence>
<comment type="caution">
    <text evidence="1">The sequence shown here is derived from an EMBL/GenBank/DDBJ whole genome shotgun (WGS) entry which is preliminary data.</text>
</comment>
<sequence length="69" mass="7810">FRAWRARGAARQRSRHRPGLRHRVLDRCGPRCLASQYQLCPAAPAPIMSTSVSWVGELVAMVEDKRLLP</sequence>
<dbReference type="EMBL" id="BKCJ011399178">
    <property type="protein sequence ID" value="GFD29917.1"/>
    <property type="molecule type" value="Genomic_DNA"/>
</dbReference>
<dbReference type="AlphaFoldDB" id="A0A699V4B8"/>